<dbReference type="GO" id="GO:0005634">
    <property type="term" value="C:nucleus"/>
    <property type="evidence" value="ECO:0007669"/>
    <property type="project" value="UniProtKB-SubCell"/>
</dbReference>
<dbReference type="PANTHER" id="PTHR45801">
    <property type="entry name" value="OS07G0101800 PROTEIN"/>
    <property type="match status" value="1"/>
</dbReference>
<feature type="region of interest" description="Disordered" evidence="8">
    <location>
        <begin position="316"/>
        <end position="335"/>
    </location>
</feature>
<protein>
    <submittedName>
        <fullName evidence="9">Putative transcriptional regulator RABBIT EARS</fullName>
    </submittedName>
</protein>
<dbReference type="SMART" id="SM00355">
    <property type="entry name" value="ZnF_C2H2"/>
    <property type="match status" value="1"/>
</dbReference>
<dbReference type="PROSITE" id="PS50157">
    <property type="entry name" value="ZINC_FINGER_C2H2_2"/>
    <property type="match status" value="1"/>
</dbReference>
<keyword evidence="3" id="KW-0863">Zinc-finger</keyword>
<organism evidence="9">
    <name type="scientific">Aegilops tauschii</name>
    <name type="common">Tausch's goatgrass</name>
    <name type="synonym">Aegilops squarrosa</name>
    <dbReference type="NCBI Taxonomy" id="37682"/>
    <lineage>
        <taxon>Eukaryota</taxon>
        <taxon>Viridiplantae</taxon>
        <taxon>Streptophyta</taxon>
        <taxon>Embryophyta</taxon>
        <taxon>Tracheophyta</taxon>
        <taxon>Spermatophyta</taxon>
        <taxon>Magnoliopsida</taxon>
        <taxon>Liliopsida</taxon>
        <taxon>Poales</taxon>
        <taxon>Poaceae</taxon>
        <taxon>BOP clade</taxon>
        <taxon>Pooideae</taxon>
        <taxon>Triticodae</taxon>
        <taxon>Triticeae</taxon>
        <taxon>Triticinae</taxon>
        <taxon>Aegilops</taxon>
    </lineage>
</organism>
<dbReference type="InterPro" id="IPR013087">
    <property type="entry name" value="Znf_C2H2_type"/>
</dbReference>
<accession>M8AZ15</accession>
<evidence type="ECO:0000256" key="3">
    <source>
        <dbReference type="ARBA" id="ARBA00022771"/>
    </source>
</evidence>
<dbReference type="Pfam" id="PF13912">
    <property type="entry name" value="zf-C2H2_6"/>
    <property type="match status" value="1"/>
</dbReference>
<keyword evidence="7" id="KW-0539">Nucleus</keyword>
<comment type="subcellular location">
    <subcellularLocation>
        <location evidence="1">Nucleus</location>
    </subcellularLocation>
</comment>
<evidence type="ECO:0000256" key="7">
    <source>
        <dbReference type="ARBA" id="ARBA00023242"/>
    </source>
</evidence>
<dbReference type="Gene3D" id="3.30.160.60">
    <property type="entry name" value="Classic Zinc Finger"/>
    <property type="match status" value="1"/>
</dbReference>
<evidence type="ECO:0000313" key="9">
    <source>
        <dbReference type="EnsemblPlants" id="EMT09717"/>
    </source>
</evidence>
<proteinExistence type="predicted"/>
<keyword evidence="6" id="KW-0804">Transcription</keyword>
<keyword evidence="2" id="KW-0479">Metal-binding</keyword>
<dbReference type="AlphaFoldDB" id="M8AZ15"/>
<keyword evidence="5" id="KW-0805">Transcription regulation</keyword>
<dbReference type="EnsemblPlants" id="EMT09717">
    <property type="protein sequence ID" value="EMT09717"/>
    <property type="gene ID" value="F775_05851"/>
</dbReference>
<dbReference type="InterPro" id="IPR036236">
    <property type="entry name" value="Znf_C2H2_sf"/>
</dbReference>
<evidence type="ECO:0000256" key="5">
    <source>
        <dbReference type="ARBA" id="ARBA00023015"/>
    </source>
</evidence>
<name>M8AZ15_AEGTA</name>
<evidence type="ECO:0000256" key="8">
    <source>
        <dbReference type="SAM" id="MobiDB-lite"/>
    </source>
</evidence>
<dbReference type="GO" id="GO:0008270">
    <property type="term" value="F:zinc ion binding"/>
    <property type="evidence" value="ECO:0007669"/>
    <property type="project" value="UniProtKB-KW"/>
</dbReference>
<dbReference type="PROSITE" id="PS00028">
    <property type="entry name" value="ZINC_FINGER_C2H2_1"/>
    <property type="match status" value="1"/>
</dbReference>
<evidence type="ECO:0000256" key="4">
    <source>
        <dbReference type="ARBA" id="ARBA00022833"/>
    </source>
</evidence>
<evidence type="ECO:0000256" key="1">
    <source>
        <dbReference type="ARBA" id="ARBA00004123"/>
    </source>
</evidence>
<dbReference type="PANTHER" id="PTHR45801:SF5">
    <property type="entry name" value="OS05G0286100 PROTEIN"/>
    <property type="match status" value="1"/>
</dbReference>
<reference evidence="9" key="1">
    <citation type="submission" date="2015-06" db="UniProtKB">
        <authorList>
            <consortium name="EnsemblPlants"/>
        </authorList>
    </citation>
    <scope>IDENTIFICATION</scope>
</reference>
<evidence type="ECO:0000256" key="2">
    <source>
        <dbReference type="ARBA" id="ARBA00022723"/>
    </source>
</evidence>
<sequence>MDPSFMISSFIAPTQHGIDHQLPGYRTPGAGLDEAVYNKTVTLPVTNWMCEEKIGPGPTRVLQTTKAKYWMITRRKQGDQKAPAVFSTPHIAVGSGGGTSSATYYESWEERAFAQDSAGSLGGCIWPPRSYSCSFCGREFRSAQALGGHMNVHRRDRARLKLSGMVEDGGGVDVHGMPLHQGYMIQPLPCPPPRPSAPSTEANPNPVRSFLSDPGKSLVDAATARTIWGKQVLAAPLASPSDTQEHGEKDVFLRDAEVRSEQELRAGAGELKLSLLGRRTRSAFEDDDKEDDEKIVHLCRKRRRIDLEATEFVLSSSSSEHLQRDDPRDDGDDDNRRVKEVELKIKSLLAYMCEIQCHFSCVWLIFVHLVVSSDCIYVQAFCKNPALLEVALACNPLRKWQKCFRLL</sequence>
<evidence type="ECO:0000256" key="6">
    <source>
        <dbReference type="ARBA" id="ARBA00023163"/>
    </source>
</evidence>
<dbReference type="InterPro" id="IPR052426">
    <property type="entry name" value="Plant_dev_regulator"/>
</dbReference>
<keyword evidence="4" id="KW-0862">Zinc</keyword>
<dbReference type="SUPFAM" id="SSF57667">
    <property type="entry name" value="beta-beta-alpha zinc fingers"/>
    <property type="match status" value="1"/>
</dbReference>